<name>A0A5C8PDL2_9HYPH</name>
<dbReference type="InterPro" id="IPR004564">
    <property type="entry name" value="OM_lipoprot_carrier_LolA-like"/>
</dbReference>
<feature type="region of interest" description="Disordered" evidence="2">
    <location>
        <begin position="41"/>
        <end position="64"/>
    </location>
</feature>
<reference evidence="3 4" key="1">
    <citation type="submission" date="2019-06" db="EMBL/GenBank/DDBJ databases">
        <title>New taxonomy in bacterial strain CC-CFT640, isolated from vineyard.</title>
        <authorList>
            <person name="Lin S.-Y."/>
            <person name="Tsai C.-F."/>
            <person name="Young C.-C."/>
        </authorList>
    </citation>
    <scope>NUCLEOTIDE SEQUENCE [LARGE SCALE GENOMIC DNA]</scope>
    <source>
        <strain evidence="3 4">CC-CFT640</strain>
    </source>
</reference>
<proteinExistence type="predicted"/>
<evidence type="ECO:0000313" key="3">
    <source>
        <dbReference type="EMBL" id="TXL71409.1"/>
    </source>
</evidence>
<evidence type="ECO:0000256" key="1">
    <source>
        <dbReference type="ARBA" id="ARBA00022729"/>
    </source>
</evidence>
<dbReference type="Proteomes" id="UP000321638">
    <property type="component" value="Unassembled WGS sequence"/>
</dbReference>
<keyword evidence="3" id="KW-0449">Lipoprotein</keyword>
<accession>A0A5C8PDL2</accession>
<dbReference type="OrthoDB" id="9800501at2"/>
<keyword evidence="1" id="KW-0732">Signal</keyword>
<dbReference type="SUPFAM" id="SSF89392">
    <property type="entry name" value="Prokaryotic lipoproteins and lipoprotein localization factors"/>
    <property type="match status" value="1"/>
</dbReference>
<organism evidence="3 4">
    <name type="scientific">Vineibacter terrae</name>
    <dbReference type="NCBI Taxonomy" id="2586908"/>
    <lineage>
        <taxon>Bacteria</taxon>
        <taxon>Pseudomonadati</taxon>
        <taxon>Pseudomonadota</taxon>
        <taxon>Alphaproteobacteria</taxon>
        <taxon>Hyphomicrobiales</taxon>
        <taxon>Vineibacter</taxon>
    </lineage>
</organism>
<dbReference type="RefSeq" id="WP_147850769.1">
    <property type="nucleotide sequence ID" value="NZ_VDUZ01000044.1"/>
</dbReference>
<feature type="compositionally biased region" description="Low complexity" evidence="2">
    <location>
        <begin position="41"/>
        <end position="51"/>
    </location>
</feature>
<dbReference type="PANTHER" id="PTHR35869">
    <property type="entry name" value="OUTER-MEMBRANE LIPOPROTEIN CARRIER PROTEIN"/>
    <property type="match status" value="1"/>
</dbReference>
<dbReference type="InterPro" id="IPR029046">
    <property type="entry name" value="LolA/LolB/LppX"/>
</dbReference>
<dbReference type="CDD" id="cd16325">
    <property type="entry name" value="LolA"/>
    <property type="match status" value="1"/>
</dbReference>
<evidence type="ECO:0000256" key="2">
    <source>
        <dbReference type="SAM" id="MobiDB-lite"/>
    </source>
</evidence>
<dbReference type="PANTHER" id="PTHR35869:SF1">
    <property type="entry name" value="OUTER-MEMBRANE LIPOPROTEIN CARRIER PROTEIN"/>
    <property type="match status" value="1"/>
</dbReference>
<dbReference type="AlphaFoldDB" id="A0A5C8PDL2"/>
<comment type="caution">
    <text evidence="3">The sequence shown here is derived from an EMBL/GenBank/DDBJ whole genome shotgun (WGS) entry which is preliminary data.</text>
</comment>
<gene>
    <name evidence="3" type="ORF">FHP25_30455</name>
</gene>
<sequence>MNRPATYRLALGLGALAMAASAWLLTPVVDGRLALHVAAAAQAQTPPAHQQTPRRPRRQVEEVPPPVVPVDQQAEVQRIEQYLNSIQTLQARFIQTGSDGRVAPGTLYLQRPGRMRFEYDPPATILIVADGSQVTMADFKDRSMSQWPIGWTSASFLAAERVRLNGGDLTVTGVTRANGELRVNLIQTKRPQEGRVEMVFADDPMLLKGWTVWDSKNVPIAVTLSNIHTGLPLSRDLFRFDESKLKRDRFQ</sequence>
<dbReference type="EMBL" id="VDUZ01000044">
    <property type="protein sequence ID" value="TXL71409.1"/>
    <property type="molecule type" value="Genomic_DNA"/>
</dbReference>
<protein>
    <submittedName>
        <fullName evidence="3">Outer membrane lipoprotein carrier protein LolA</fullName>
    </submittedName>
</protein>
<dbReference type="Gene3D" id="2.50.20.10">
    <property type="entry name" value="Lipoprotein localisation LolA/LolB/LppX"/>
    <property type="match status" value="1"/>
</dbReference>
<dbReference type="Pfam" id="PF03548">
    <property type="entry name" value="LolA"/>
    <property type="match status" value="1"/>
</dbReference>
<keyword evidence="4" id="KW-1185">Reference proteome</keyword>
<evidence type="ECO:0000313" key="4">
    <source>
        <dbReference type="Proteomes" id="UP000321638"/>
    </source>
</evidence>